<dbReference type="InterPro" id="IPR043428">
    <property type="entry name" value="LivM-like"/>
</dbReference>
<feature type="transmembrane region" description="Helical" evidence="6">
    <location>
        <begin position="227"/>
        <end position="250"/>
    </location>
</feature>
<dbReference type="Proteomes" id="UP000005143">
    <property type="component" value="Unassembled WGS sequence"/>
</dbReference>
<keyword evidence="8" id="KW-1185">Reference proteome</keyword>
<dbReference type="EMBL" id="AGUD01000238">
    <property type="protein sequence ID" value="EHN10217.1"/>
    <property type="molecule type" value="Genomic_DNA"/>
</dbReference>
<dbReference type="RefSeq" id="WP_007576564.1">
    <property type="nucleotide sequence ID" value="NZ_AGUD01000238.1"/>
</dbReference>
<name>H0E819_9ACTN</name>
<feature type="transmembrane region" description="Helical" evidence="6">
    <location>
        <begin position="123"/>
        <end position="141"/>
    </location>
</feature>
<evidence type="ECO:0000256" key="4">
    <source>
        <dbReference type="ARBA" id="ARBA00022989"/>
    </source>
</evidence>
<reference evidence="7 8" key="1">
    <citation type="journal article" date="2013" name="Biodegradation">
        <title>Quantitative proteomic analysis of ibuprofen-degrading Patulibacter sp. strain I11.</title>
        <authorList>
            <person name="Almeida B."/>
            <person name="Kjeldal H."/>
            <person name="Lolas I."/>
            <person name="Knudsen A.D."/>
            <person name="Carvalho G."/>
            <person name="Nielsen K.L."/>
            <person name="Barreto Crespo M.T."/>
            <person name="Stensballe A."/>
            <person name="Nielsen J.L."/>
        </authorList>
    </citation>
    <scope>NUCLEOTIDE SEQUENCE [LARGE SCALE GENOMIC DNA]</scope>
    <source>
        <strain evidence="7 8">I11</strain>
    </source>
</reference>
<feature type="transmembrane region" description="Helical" evidence="6">
    <location>
        <begin position="96"/>
        <end position="116"/>
    </location>
</feature>
<gene>
    <name evidence="7" type="ORF">PAI11_29760</name>
</gene>
<organism evidence="7 8">
    <name type="scientific">Patulibacter medicamentivorans</name>
    <dbReference type="NCBI Taxonomy" id="1097667"/>
    <lineage>
        <taxon>Bacteria</taxon>
        <taxon>Bacillati</taxon>
        <taxon>Actinomycetota</taxon>
        <taxon>Thermoleophilia</taxon>
        <taxon>Solirubrobacterales</taxon>
        <taxon>Patulibacteraceae</taxon>
        <taxon>Patulibacter</taxon>
    </lineage>
</organism>
<comment type="caution">
    <text evidence="7">The sequence shown here is derived from an EMBL/GenBank/DDBJ whole genome shotgun (WGS) entry which is preliminary data.</text>
</comment>
<feature type="transmembrane region" description="Helical" evidence="6">
    <location>
        <begin position="177"/>
        <end position="196"/>
    </location>
</feature>
<keyword evidence="3 6" id="KW-0812">Transmembrane</keyword>
<evidence type="ECO:0000313" key="7">
    <source>
        <dbReference type="EMBL" id="EHN10217.1"/>
    </source>
</evidence>
<evidence type="ECO:0000256" key="2">
    <source>
        <dbReference type="ARBA" id="ARBA00022475"/>
    </source>
</evidence>
<keyword evidence="2" id="KW-1003">Cell membrane</keyword>
<dbReference type="OrthoDB" id="9814461at2"/>
<dbReference type="InterPro" id="IPR001851">
    <property type="entry name" value="ABC_transp_permease"/>
</dbReference>
<keyword evidence="4 6" id="KW-1133">Transmembrane helix</keyword>
<sequence>MRAVPGLGPSGGPVAAVLRPVAVAVAAVLVLGLAVPAAFGVAWLSVWTSCAIFAVAAAGVGLLHGWLGLTSLTQVGLVGVGGWITLRLAFATEWPFVVQVALAGLLTGGLGLLLALPALRLRGLYLALVTLMVAAGLDVVFNATGFPNGGGGVLGYQSTGALQRLERPRFAGSDAGYFRLVLAVAAVAILVVLAQLRGRAGRTWALIARSEAAATSAGVSLSLSQIWAFGLAGVLAGLAGGLLAGQLGQLGPSTFQISESMLLFALVVVAGAHHWAGWILAAVLYKVVPFALSEAGVDGSVATILFGVALMGSMLGSPHGVVGAAEQALVTRRIRRDHEEVLA</sequence>
<evidence type="ECO:0000256" key="3">
    <source>
        <dbReference type="ARBA" id="ARBA00022692"/>
    </source>
</evidence>
<feature type="transmembrane region" description="Helical" evidence="6">
    <location>
        <begin position="262"/>
        <end position="284"/>
    </location>
</feature>
<dbReference type="AlphaFoldDB" id="H0E819"/>
<dbReference type="PANTHER" id="PTHR30482">
    <property type="entry name" value="HIGH-AFFINITY BRANCHED-CHAIN AMINO ACID TRANSPORT SYSTEM PERMEASE"/>
    <property type="match status" value="1"/>
</dbReference>
<feature type="transmembrane region" description="Helical" evidence="6">
    <location>
        <begin position="51"/>
        <end position="84"/>
    </location>
</feature>
<dbReference type="GO" id="GO:0015658">
    <property type="term" value="F:branched-chain amino acid transmembrane transporter activity"/>
    <property type="evidence" value="ECO:0007669"/>
    <property type="project" value="InterPro"/>
</dbReference>
<keyword evidence="5 6" id="KW-0472">Membrane</keyword>
<dbReference type="PANTHER" id="PTHR30482:SF20">
    <property type="entry name" value="HIGH-AFFINITY BRANCHED-CHAIN AMINO ACID TRANSPORT SYSTEM PERMEASE PROTEIN LIVM"/>
    <property type="match status" value="1"/>
</dbReference>
<evidence type="ECO:0000256" key="6">
    <source>
        <dbReference type="SAM" id="Phobius"/>
    </source>
</evidence>
<proteinExistence type="predicted"/>
<protein>
    <submittedName>
        <fullName evidence="7">ABC-type branched-chain amino acid transport system permease component</fullName>
    </submittedName>
</protein>
<dbReference type="Pfam" id="PF02653">
    <property type="entry name" value="BPD_transp_2"/>
    <property type="match status" value="1"/>
</dbReference>
<feature type="transmembrane region" description="Helical" evidence="6">
    <location>
        <begin position="20"/>
        <end position="44"/>
    </location>
</feature>
<evidence type="ECO:0000256" key="1">
    <source>
        <dbReference type="ARBA" id="ARBA00004651"/>
    </source>
</evidence>
<comment type="subcellular location">
    <subcellularLocation>
        <location evidence="1">Cell membrane</location>
        <topology evidence="1">Multi-pass membrane protein</topology>
    </subcellularLocation>
</comment>
<evidence type="ECO:0000256" key="5">
    <source>
        <dbReference type="ARBA" id="ARBA00023136"/>
    </source>
</evidence>
<dbReference type="GO" id="GO:0005886">
    <property type="term" value="C:plasma membrane"/>
    <property type="evidence" value="ECO:0007669"/>
    <property type="project" value="UniProtKB-SubCell"/>
</dbReference>
<evidence type="ECO:0000313" key="8">
    <source>
        <dbReference type="Proteomes" id="UP000005143"/>
    </source>
</evidence>
<dbReference type="PATRIC" id="fig|1097667.3.peg.2951"/>
<accession>H0E819</accession>